<feature type="domain" description="Vanadium chloroperoxidase N-terminal" evidence="2">
    <location>
        <begin position="4"/>
        <end position="188"/>
    </location>
</feature>
<dbReference type="GO" id="GO:0004601">
    <property type="term" value="F:peroxidase activity"/>
    <property type="evidence" value="ECO:0007669"/>
    <property type="project" value="UniProtKB-KW"/>
</dbReference>
<dbReference type="OrthoDB" id="9997027at2759"/>
<dbReference type="Proteomes" id="UP000800041">
    <property type="component" value="Unassembled WGS sequence"/>
</dbReference>
<dbReference type="Pfam" id="PF17897">
    <property type="entry name" value="VCPO_N"/>
    <property type="match status" value="2"/>
</dbReference>
<dbReference type="InterPro" id="IPR041067">
    <property type="entry name" value="VCPO_N"/>
</dbReference>
<dbReference type="SUPFAM" id="SSF48317">
    <property type="entry name" value="Acid phosphatase/Vanadium-dependent haloperoxidase"/>
    <property type="match status" value="1"/>
</dbReference>
<accession>A0A6G1GJM6</accession>
<sequence>MVILPPVEEDPALNRNYIFYWNSCALDLNRITHSLGGPQGGPPLSARILGVLHIAMHDAYFGVKPSRKFSTYLSTSATADPEYRLPATDGDETDPVMSVSAAAVTILQYHYTMPALRVAATTTNALSNLIDDYIENFPETWDALSPSYRYGVEVAKIIINLIANKPTDVGVDQGAYRPSPGPFGYDDDQGGGGRKTGLYRFDDDPTHPVRLVPIDPNQPELGVEPRKIYHGPFYGMTAKRIAVQFFVNGDPNAGIDQHILADPPVGFSISDNGEYNDAVRDIVAMGGTPEANATKRRPDQRVGAYFWAYDGTNLIGTPPRLYDQILRKVAWQRRPYPRPTTADEVAANDADFIRVFALANAAMADAGIFAWQEKYCFEFWRPLSGVREGLGPYTDPFFLSLGAPETNSNQISFKPPFPAYPSGHATFGAATFQAMRLYYKARDNLPFAADEEDNISFTFVSDEMNGVNRDLRQPYDPTRPIEDQVGTVRTRVERNFPSLWHAIFDNALSRIWLGVHWRFDAAAAQDILLPPPSTQPVGTSLYKVNSDGATAYMDPNDIKYKTLGKRGDREGLFPIGGVGLGIGIANDIFGSGLKPTPKEKQPDGRHKCTKPPVKPTMTTQVKK</sequence>
<keyword evidence="4" id="KW-1185">Reference proteome</keyword>
<protein>
    <submittedName>
        <fullName evidence="3">Acid phosphatase/Vanadium-dependent haloperoxidase</fullName>
    </submittedName>
</protein>
<dbReference type="Gene3D" id="1.10.606.10">
    <property type="entry name" value="Vanadium-containing Chloroperoxidase, domain 2"/>
    <property type="match status" value="1"/>
</dbReference>
<dbReference type="EMBL" id="ML977213">
    <property type="protein sequence ID" value="KAF1980947.1"/>
    <property type="molecule type" value="Genomic_DNA"/>
</dbReference>
<dbReference type="PANTHER" id="PTHR34599:SF1">
    <property type="entry name" value="PHOSPHATIDIC ACID PHOSPHATASE TYPE 2_HALOPEROXIDASE DOMAIN-CONTAINING PROTEIN"/>
    <property type="match status" value="1"/>
</dbReference>
<evidence type="ECO:0000313" key="3">
    <source>
        <dbReference type="EMBL" id="KAF1980947.1"/>
    </source>
</evidence>
<keyword evidence="3" id="KW-0575">Peroxidase</keyword>
<keyword evidence="3" id="KW-0560">Oxidoreductase</keyword>
<dbReference type="InterPro" id="IPR052559">
    <property type="entry name" value="V-haloperoxidase"/>
</dbReference>
<feature type="compositionally biased region" description="Basic and acidic residues" evidence="1">
    <location>
        <begin position="596"/>
        <end position="606"/>
    </location>
</feature>
<feature type="region of interest" description="Disordered" evidence="1">
    <location>
        <begin position="180"/>
        <end position="200"/>
    </location>
</feature>
<evidence type="ECO:0000259" key="2">
    <source>
        <dbReference type="Pfam" id="PF17897"/>
    </source>
</evidence>
<dbReference type="InterPro" id="IPR016119">
    <property type="entry name" value="Br/Cl_peroxidase_C"/>
</dbReference>
<evidence type="ECO:0000313" key="4">
    <source>
        <dbReference type="Proteomes" id="UP000800041"/>
    </source>
</evidence>
<evidence type="ECO:0000256" key="1">
    <source>
        <dbReference type="SAM" id="MobiDB-lite"/>
    </source>
</evidence>
<dbReference type="Gene3D" id="1.20.144.10">
    <property type="entry name" value="Phosphatidic acid phosphatase type 2/haloperoxidase"/>
    <property type="match status" value="1"/>
</dbReference>
<dbReference type="InterPro" id="IPR036938">
    <property type="entry name" value="PAP2/HPO_sf"/>
</dbReference>
<gene>
    <name evidence="3" type="ORF">K402DRAFT_425801</name>
</gene>
<name>A0A6G1GJM6_9PEZI</name>
<dbReference type="CDD" id="cd03398">
    <property type="entry name" value="PAP2_haloperoxidase"/>
    <property type="match status" value="1"/>
</dbReference>
<feature type="domain" description="Vanadium chloroperoxidase N-terminal" evidence="2">
    <location>
        <begin position="194"/>
        <end position="240"/>
    </location>
</feature>
<proteinExistence type="predicted"/>
<organism evidence="3 4">
    <name type="scientific">Aulographum hederae CBS 113979</name>
    <dbReference type="NCBI Taxonomy" id="1176131"/>
    <lineage>
        <taxon>Eukaryota</taxon>
        <taxon>Fungi</taxon>
        <taxon>Dikarya</taxon>
        <taxon>Ascomycota</taxon>
        <taxon>Pezizomycotina</taxon>
        <taxon>Dothideomycetes</taxon>
        <taxon>Pleosporomycetidae</taxon>
        <taxon>Aulographales</taxon>
        <taxon>Aulographaceae</taxon>
    </lineage>
</organism>
<reference evidence="3" key="1">
    <citation type="journal article" date="2020" name="Stud. Mycol.">
        <title>101 Dothideomycetes genomes: a test case for predicting lifestyles and emergence of pathogens.</title>
        <authorList>
            <person name="Haridas S."/>
            <person name="Albert R."/>
            <person name="Binder M."/>
            <person name="Bloem J."/>
            <person name="Labutti K."/>
            <person name="Salamov A."/>
            <person name="Andreopoulos B."/>
            <person name="Baker S."/>
            <person name="Barry K."/>
            <person name="Bills G."/>
            <person name="Bluhm B."/>
            <person name="Cannon C."/>
            <person name="Castanera R."/>
            <person name="Culley D."/>
            <person name="Daum C."/>
            <person name="Ezra D."/>
            <person name="Gonzalez J."/>
            <person name="Henrissat B."/>
            <person name="Kuo A."/>
            <person name="Liang C."/>
            <person name="Lipzen A."/>
            <person name="Lutzoni F."/>
            <person name="Magnuson J."/>
            <person name="Mondo S."/>
            <person name="Nolan M."/>
            <person name="Ohm R."/>
            <person name="Pangilinan J."/>
            <person name="Park H.-J."/>
            <person name="Ramirez L."/>
            <person name="Alfaro M."/>
            <person name="Sun H."/>
            <person name="Tritt A."/>
            <person name="Yoshinaga Y."/>
            <person name="Zwiers L.-H."/>
            <person name="Turgeon B."/>
            <person name="Goodwin S."/>
            <person name="Spatafora J."/>
            <person name="Crous P."/>
            <person name="Grigoriev I."/>
        </authorList>
    </citation>
    <scope>NUCLEOTIDE SEQUENCE</scope>
    <source>
        <strain evidence="3">CBS 113979</strain>
    </source>
</reference>
<dbReference type="AlphaFoldDB" id="A0A6G1GJM6"/>
<feature type="region of interest" description="Disordered" evidence="1">
    <location>
        <begin position="593"/>
        <end position="623"/>
    </location>
</feature>
<dbReference type="PANTHER" id="PTHR34599">
    <property type="entry name" value="PEROXIDASE-RELATED"/>
    <property type="match status" value="1"/>
</dbReference>